<comment type="caution">
    <text evidence="3">The sequence shown here is derived from an EMBL/GenBank/DDBJ whole genome shotgun (WGS) entry which is preliminary data.</text>
</comment>
<dbReference type="OrthoDB" id="3180848at2759"/>
<feature type="chain" id="PRO_5034634305" description="Glycoside hydrolase family 44 catalytic domain-containing protein" evidence="1">
    <location>
        <begin position="24"/>
        <end position="1477"/>
    </location>
</feature>
<dbReference type="SUPFAM" id="SSF51445">
    <property type="entry name" value="(Trans)glycosidases"/>
    <property type="match status" value="2"/>
</dbReference>
<feature type="domain" description="Glycoside hydrolase family 44 catalytic" evidence="2">
    <location>
        <begin position="296"/>
        <end position="513"/>
    </location>
</feature>
<evidence type="ECO:0000259" key="2">
    <source>
        <dbReference type="Pfam" id="PF12891"/>
    </source>
</evidence>
<dbReference type="Proteomes" id="UP000567179">
    <property type="component" value="Unassembled WGS sequence"/>
</dbReference>
<evidence type="ECO:0000313" key="4">
    <source>
        <dbReference type="Proteomes" id="UP000567179"/>
    </source>
</evidence>
<evidence type="ECO:0000256" key="1">
    <source>
        <dbReference type="SAM" id="SignalP"/>
    </source>
</evidence>
<sequence>MFPKLSLLRFAAFIALASLRAQADLSIYTDSALASGWENWSWGSDIDFAATDLISGTSGSSISVNSEAYSALSGAQPDLTLTIQSTADNSQSPSIALSAISQAVTSASFSSLLVNFNDLPGTGSQLGNGTWDRITFQSGGNGAIYHIDNIVLVDEIVVTPKFLSAEPITSNVVAVTTQGNVDLSTVRVALNGKAVTVKKTTTFSPADTPAKTITYLTLASNFQSGNLTINASNTTFAYTLPTVQYVSIVPQVSTPINPHIYGVNFPKSATYIQELGVTISRWGGNAVTAYNPNGDFTNAGNDWYFENRAADDGNADAWLGWTKAAGSDGLMTIPALDWVAKDATSYSFPKTVFPDQASFDPYNADAGDGQLPNGTLLAPLTQSQAYTPWNTTMAKTWLKSLKNKPLMVAIDNEIEIASSTHLDMHPNPMGYDEELSRMINFSVAAKEALPDVLVAAPSTCSWWFYWTSEIGYTDNAAHNNIDFLPWFLTQMKTAEATYKKRLLDYLDIHYYFQPDTSANDAAAKALRLRMTRSLWDTTYVDESWAGVSPQNHQWNPTALSIIPRFKTLININYPGTKLSISEWSSTADSDITGGLVTADVLGLFGQYGVDAATYWATPDELGPVGLAYWLYRGSGTLFGNSTAQVNLATPNPDTQGFYASSQNGKVSVVIINKNPDTPIAFDIANLPFGTYFARHFGGEAGVAKWQEPQSRLLVFDLPASSESALRTLMFPKTSLQRLAACFAFASLQLAHADLAIYSDAALASGWENWSWNSDINFAATDLISGTSGSSISVNSQQYSALSVKLEGTFPGYAGLRFDVAGAAPDVSLTIQSTADNSQSPAISFSSLGTITASAFTSVLVDFNNLPGTGAQLGNGTWDRITLQAGGNGAVYHLDNVVLVDEIVITPKFLSAEPITNNIVAVTTVGAVDLSTVKVAFNNKPVRVVGKTTYNPVDTPSKTITYLTLDSSFKPGNLSVTAGDASFTYTLPAVQRVTLQSDPLNTRPINPHVYGVNFPTDANYIKNLGVTLSRWGGNAVTAYNPFGGFTNAGADWYFENRGSDSADDWLAWVKSGGSDGLLTIPALDWVSKDTSSYSYPQTVYPDQASFDPYKADAGNGRYANGSAVQPPPDPRNAYAPWNVTAAKTWLKGLKNKPLMVAIDNEIEIASSTHQDMHPAPIGYDEELSRVINFATVAKEALPGVQVVAPSTCDWWFYWTSDIGYTDNAAHNNTDFLPWFLAEMQKHDKKTGKRLLDVLDIHYYFHADTGANDDAAKALRLRMTRSLWDPTYVDESWVAVSPQNHQPNPTIVNLIPRFQTLIKQNYPGTKLSISEWSSTNDQDITGGLLTVDMLGLFGQYGLDAATYWATPDQLAPVGLAYWLYRGYGTYFGDTSVKVKLANLQPDTQAVYVSMQKGKYSVVIVNKNPTAAIAFDLSQIPGGSYFVRHFGGAAGVAKWQTTTTIKSTGYIVVPGYTAVFLQQK</sequence>
<dbReference type="InterPro" id="IPR013780">
    <property type="entry name" value="Glyco_hydro_b"/>
</dbReference>
<accession>A0A8H5BX83</accession>
<evidence type="ECO:0000313" key="3">
    <source>
        <dbReference type="EMBL" id="KAF5330951.1"/>
    </source>
</evidence>
<protein>
    <recommendedName>
        <fullName evidence="2">Glycoside hydrolase family 44 catalytic domain-containing protein</fullName>
    </recommendedName>
</protein>
<organism evidence="3 4">
    <name type="scientific">Psilocybe cf. subviscida</name>
    <dbReference type="NCBI Taxonomy" id="2480587"/>
    <lineage>
        <taxon>Eukaryota</taxon>
        <taxon>Fungi</taxon>
        <taxon>Dikarya</taxon>
        <taxon>Basidiomycota</taxon>
        <taxon>Agaricomycotina</taxon>
        <taxon>Agaricomycetes</taxon>
        <taxon>Agaricomycetidae</taxon>
        <taxon>Agaricales</taxon>
        <taxon>Agaricineae</taxon>
        <taxon>Strophariaceae</taxon>
        <taxon>Psilocybe</taxon>
    </lineage>
</organism>
<keyword evidence="4" id="KW-1185">Reference proteome</keyword>
<feature type="signal peptide" evidence="1">
    <location>
        <begin position="1"/>
        <end position="23"/>
    </location>
</feature>
<keyword evidence="1" id="KW-0732">Signal</keyword>
<dbReference type="InterPro" id="IPR024745">
    <property type="entry name" value="GH44_cat"/>
</dbReference>
<dbReference type="Gene3D" id="3.20.20.80">
    <property type="entry name" value="Glycosidases"/>
    <property type="match status" value="2"/>
</dbReference>
<dbReference type="InterPro" id="IPR017853">
    <property type="entry name" value="GH"/>
</dbReference>
<dbReference type="EMBL" id="JAACJJ010000001">
    <property type="protein sequence ID" value="KAF5330951.1"/>
    <property type="molecule type" value="Genomic_DNA"/>
</dbReference>
<dbReference type="Gene3D" id="2.60.40.1180">
    <property type="entry name" value="Golgi alpha-mannosidase II"/>
    <property type="match status" value="2"/>
</dbReference>
<gene>
    <name evidence="3" type="ORF">D9619_005412</name>
</gene>
<name>A0A8H5BX83_9AGAR</name>
<proteinExistence type="predicted"/>
<reference evidence="3 4" key="1">
    <citation type="journal article" date="2020" name="ISME J.">
        <title>Uncovering the hidden diversity of litter-decomposition mechanisms in mushroom-forming fungi.</title>
        <authorList>
            <person name="Floudas D."/>
            <person name="Bentzer J."/>
            <person name="Ahren D."/>
            <person name="Johansson T."/>
            <person name="Persson P."/>
            <person name="Tunlid A."/>
        </authorList>
    </citation>
    <scope>NUCLEOTIDE SEQUENCE [LARGE SCALE GENOMIC DNA]</scope>
    <source>
        <strain evidence="3 4">CBS 101986</strain>
    </source>
</reference>
<dbReference type="Gene3D" id="2.60.120.430">
    <property type="entry name" value="Galactose-binding lectin"/>
    <property type="match status" value="2"/>
</dbReference>
<dbReference type="Pfam" id="PF12891">
    <property type="entry name" value="Glyco_hydro_44"/>
    <property type="match status" value="2"/>
</dbReference>
<feature type="domain" description="Glycoside hydrolase family 44 catalytic" evidence="2">
    <location>
        <begin position="1044"/>
        <end position="1260"/>
    </location>
</feature>